<reference evidence="2" key="2">
    <citation type="submission" date="2020-02" db="EMBL/GenBank/DDBJ databases">
        <authorList>
            <consortium name="NCBI Pathogen Detection Project"/>
        </authorList>
    </citation>
    <scope>NUCLEOTIDE SEQUENCE</scope>
    <source>
        <strain evidence="2">1839</strain>
    </source>
</reference>
<dbReference type="AlphaFoldDB" id="A0A789MB92"/>
<feature type="active site" evidence="1">
    <location>
        <position position="233"/>
    </location>
</feature>
<dbReference type="GO" id="GO:0008477">
    <property type="term" value="F:purine nucleosidase activity"/>
    <property type="evidence" value="ECO:0007669"/>
    <property type="project" value="TreeGrafter"/>
</dbReference>
<comment type="caution">
    <text evidence="2">The sequence shown here is derived from an EMBL/GenBank/DDBJ whole genome shotgun (WGS) entry which is preliminary data.</text>
</comment>
<sequence length="304" mass="32859">MRLPIFLDTDPGIDDAAAIAAALFAPELDLQLMTTVGGNVSVQKTTRNALQLLHFWNADIPLAQGAAVPLVRAPRDASHVHGESGMEGYDFVEHNRKPLEKPAFLAIRDALMIAPEPITLVAIGPLTNIALLLSQCPECKPNIRRLVIMGGSAGRGNLTPNAEFNIAVDPEAAAQVFQSGLDIVMCGLDVTNQAMLTPEYLSTLPELNRTGKMLHALFSHYRSGSMQSGLRMHDLCAIAWLVRPDLFTLKPCFVAVETQGEFTSGTTVVDIEGRMGKPANVRVALDLDVNGFRQWVAEVLALAK</sequence>
<dbReference type="SUPFAM" id="SSF53590">
    <property type="entry name" value="Nucleoside hydrolase"/>
    <property type="match status" value="1"/>
</dbReference>
<dbReference type="FunFam" id="3.90.245.10:FF:000002">
    <property type="entry name" value="Non-specific ribonucleoside hydrolase RihC"/>
    <property type="match status" value="1"/>
</dbReference>
<proteinExistence type="inferred from homology"/>
<dbReference type="GO" id="GO:0006152">
    <property type="term" value="P:purine nucleoside catabolic process"/>
    <property type="evidence" value="ECO:0007669"/>
    <property type="project" value="TreeGrafter"/>
</dbReference>
<dbReference type="HAMAP" id="MF_01432">
    <property type="entry name" value="Nucleosid_hydro_RihC"/>
    <property type="match status" value="1"/>
</dbReference>
<dbReference type="GO" id="GO:0006206">
    <property type="term" value="P:pyrimidine nucleobase metabolic process"/>
    <property type="evidence" value="ECO:0007669"/>
    <property type="project" value="UniProtKB-UniRule"/>
</dbReference>
<comment type="function">
    <text evidence="1">Hydrolyzes both purine and pyrimidine ribonucleosides with a broad-substrate specificity.</text>
</comment>
<dbReference type="NCBIfam" id="NF008036">
    <property type="entry name" value="PRK10768.1"/>
    <property type="match status" value="1"/>
</dbReference>
<dbReference type="PANTHER" id="PTHR12304">
    <property type="entry name" value="INOSINE-URIDINE PREFERRING NUCLEOSIDE HYDROLASE"/>
    <property type="match status" value="1"/>
</dbReference>
<dbReference type="Pfam" id="PF01156">
    <property type="entry name" value="IU_nuc_hydro"/>
    <property type="match status" value="1"/>
</dbReference>
<dbReference type="EMBL" id="DAAYTU010000006">
    <property type="protein sequence ID" value="HAG5769799.1"/>
    <property type="molecule type" value="Genomic_DNA"/>
</dbReference>
<comment type="similarity">
    <text evidence="1">Belongs to the IUNH family. RihC subfamily.</text>
</comment>
<accession>A0A789MB92</accession>
<evidence type="ECO:0000256" key="1">
    <source>
        <dbReference type="HAMAP-Rule" id="MF_01432"/>
    </source>
</evidence>
<dbReference type="EC" id="3.2.-.-" evidence="1"/>
<dbReference type="InterPro" id="IPR022976">
    <property type="entry name" value="Nucleosid_hydro_RihC_nonspecif"/>
</dbReference>
<dbReference type="InterPro" id="IPR001910">
    <property type="entry name" value="Inosine/uridine_hydrolase_dom"/>
</dbReference>
<dbReference type="Gene3D" id="3.90.245.10">
    <property type="entry name" value="Ribonucleoside hydrolase-like"/>
    <property type="match status" value="1"/>
</dbReference>
<dbReference type="InterPro" id="IPR023186">
    <property type="entry name" value="IUNH"/>
</dbReference>
<dbReference type="PANTHER" id="PTHR12304:SF15">
    <property type="entry name" value="NON-SPECIFIC RIBONUCLEOSIDE HYDROLASE RIHC"/>
    <property type="match status" value="1"/>
</dbReference>
<name>A0A789MB92_ECOLX</name>
<dbReference type="InterPro" id="IPR036452">
    <property type="entry name" value="Ribo_hydro-like"/>
</dbReference>
<reference evidence="2" key="1">
    <citation type="journal article" date="2018" name="Genome Biol.">
        <title>SKESA: strategic k-mer extension for scrupulous assemblies.</title>
        <authorList>
            <person name="Souvorov A."/>
            <person name="Agarwala R."/>
            <person name="Lipman D.J."/>
        </authorList>
    </citation>
    <scope>NUCLEOTIDE SEQUENCE [LARGE SCALE GENOMIC DNA]</scope>
    <source>
        <strain evidence="2">1839</strain>
    </source>
</reference>
<organism evidence="2">
    <name type="scientific">Escherichia coli</name>
    <dbReference type="NCBI Taxonomy" id="562"/>
    <lineage>
        <taxon>Bacteria</taxon>
        <taxon>Pseudomonadati</taxon>
        <taxon>Pseudomonadota</taxon>
        <taxon>Gammaproteobacteria</taxon>
        <taxon>Enterobacterales</taxon>
        <taxon>Enterobacteriaceae</taxon>
        <taxon>Escherichia</taxon>
    </lineage>
</organism>
<evidence type="ECO:0000313" key="2">
    <source>
        <dbReference type="EMBL" id="HAG5769799.1"/>
    </source>
</evidence>
<keyword evidence="1" id="KW-0326">Glycosidase</keyword>
<dbReference type="CDD" id="cd02651">
    <property type="entry name" value="nuc_hydro_IU_UC_XIUA"/>
    <property type="match status" value="1"/>
</dbReference>
<protein>
    <recommendedName>
        <fullName evidence="1">Non-specific ribonucleoside hydrolase RihC</fullName>
        <ecNumber evidence="1">3.2.-.-</ecNumber>
    </recommendedName>
    <alternativeName>
        <fullName evidence="1">Purine/pyrimidine ribonucleoside hydrolase</fullName>
    </alternativeName>
</protein>
<gene>
    <name evidence="1 2" type="primary">rihC</name>
    <name evidence="2" type="ORF">GGB84_001417</name>
</gene>
<dbReference type="GO" id="GO:0005829">
    <property type="term" value="C:cytosol"/>
    <property type="evidence" value="ECO:0007669"/>
    <property type="project" value="TreeGrafter"/>
</dbReference>
<keyword evidence="1 2" id="KW-0378">Hydrolase</keyword>
<dbReference type="GO" id="GO:0006144">
    <property type="term" value="P:purine nucleobase metabolic process"/>
    <property type="evidence" value="ECO:0007669"/>
    <property type="project" value="UniProtKB-UniRule"/>
</dbReference>